<evidence type="ECO:0000256" key="1">
    <source>
        <dbReference type="SAM" id="Phobius"/>
    </source>
</evidence>
<dbReference type="Proteomes" id="UP000774804">
    <property type="component" value="Unassembled WGS sequence"/>
</dbReference>
<sequence>MLARLEGSVGVSINSIVAPAMLLVSAAVHERRGFGRFGAL</sequence>
<keyword evidence="1" id="KW-1133">Transmembrane helix</keyword>
<evidence type="ECO:0000313" key="4">
    <source>
        <dbReference type="Proteomes" id="UP000736787"/>
    </source>
</evidence>
<dbReference type="EMBL" id="RCMI01000291">
    <property type="protein sequence ID" value="KAG2919531.1"/>
    <property type="molecule type" value="Genomic_DNA"/>
</dbReference>
<name>A0A8T1DDL2_9STRA</name>
<dbReference type="AlphaFoldDB" id="A0A8T1DDL2"/>
<organism evidence="3 4">
    <name type="scientific">Phytophthora cactorum</name>
    <dbReference type="NCBI Taxonomy" id="29920"/>
    <lineage>
        <taxon>Eukaryota</taxon>
        <taxon>Sar</taxon>
        <taxon>Stramenopiles</taxon>
        <taxon>Oomycota</taxon>
        <taxon>Peronosporomycetes</taxon>
        <taxon>Peronosporales</taxon>
        <taxon>Peronosporaceae</taxon>
        <taxon>Phytophthora</taxon>
    </lineage>
</organism>
<feature type="transmembrane region" description="Helical" evidence="1">
    <location>
        <begin position="12"/>
        <end position="28"/>
    </location>
</feature>
<keyword evidence="1" id="KW-0472">Membrane</keyword>
<evidence type="ECO:0000313" key="2">
    <source>
        <dbReference type="EMBL" id="KAG2919531.1"/>
    </source>
</evidence>
<protein>
    <submittedName>
        <fullName evidence="3">Uncharacterized protein</fullName>
    </submittedName>
</protein>
<comment type="caution">
    <text evidence="3">The sequence shown here is derived from an EMBL/GenBank/DDBJ whole genome shotgun (WGS) entry which is preliminary data.</text>
</comment>
<proteinExistence type="predicted"/>
<dbReference type="Proteomes" id="UP000736787">
    <property type="component" value="Unassembled WGS sequence"/>
</dbReference>
<keyword evidence="1" id="KW-0812">Transmembrane</keyword>
<dbReference type="EMBL" id="RCMK01000298">
    <property type="protein sequence ID" value="KAG2937923.1"/>
    <property type="molecule type" value="Genomic_DNA"/>
</dbReference>
<gene>
    <name evidence="2" type="ORF">PC115_g10093</name>
    <name evidence="3" type="ORF">PC117_g11493</name>
</gene>
<evidence type="ECO:0000313" key="3">
    <source>
        <dbReference type="EMBL" id="KAG2937923.1"/>
    </source>
</evidence>
<reference evidence="3" key="1">
    <citation type="submission" date="2018-10" db="EMBL/GenBank/DDBJ databases">
        <title>Effector identification in a new, highly contiguous assembly of the strawberry crown rot pathogen Phytophthora cactorum.</title>
        <authorList>
            <person name="Armitage A.D."/>
            <person name="Nellist C.F."/>
            <person name="Bates H."/>
            <person name="Vickerstaff R.J."/>
            <person name="Harrison R.J."/>
        </authorList>
    </citation>
    <scope>NUCLEOTIDE SEQUENCE</scope>
    <source>
        <strain evidence="2">4032</strain>
        <strain evidence="3">4040</strain>
    </source>
</reference>
<accession>A0A8T1DDL2</accession>